<dbReference type="Gene3D" id="3.80.10.10">
    <property type="entry name" value="Ribonuclease Inhibitor"/>
    <property type="match status" value="1"/>
</dbReference>
<evidence type="ECO:0000256" key="5">
    <source>
        <dbReference type="ARBA" id="ARBA00022737"/>
    </source>
</evidence>
<dbReference type="InterPro" id="IPR007110">
    <property type="entry name" value="Ig-like_dom"/>
</dbReference>
<dbReference type="SUPFAM" id="SSF48726">
    <property type="entry name" value="Immunoglobulin"/>
    <property type="match status" value="2"/>
</dbReference>
<dbReference type="InterPro" id="IPR002172">
    <property type="entry name" value="LDrepeatLR_classA_rpt"/>
</dbReference>
<dbReference type="InterPro" id="IPR001304">
    <property type="entry name" value="C-type_lectin-like"/>
</dbReference>
<feature type="compositionally biased region" description="Polar residues" evidence="10">
    <location>
        <begin position="1"/>
        <end position="15"/>
    </location>
</feature>
<dbReference type="SMART" id="SM00409">
    <property type="entry name" value="IG"/>
    <property type="match status" value="1"/>
</dbReference>
<comment type="caution">
    <text evidence="9">Lacks conserved residue(s) required for the propagation of feature annotation.</text>
</comment>
<dbReference type="Pfam" id="PF08205">
    <property type="entry name" value="C2-set_2"/>
    <property type="match status" value="1"/>
</dbReference>
<feature type="disulfide bond" evidence="9">
    <location>
        <begin position="584"/>
        <end position="602"/>
    </location>
</feature>
<evidence type="ECO:0000313" key="13">
    <source>
        <dbReference type="EMBL" id="PVD27176.1"/>
    </source>
</evidence>
<dbReference type="Gene3D" id="3.10.100.10">
    <property type="entry name" value="Mannose-Binding Protein A, subunit A"/>
    <property type="match status" value="1"/>
</dbReference>
<keyword evidence="5" id="KW-0677">Repeat</keyword>
<feature type="disulfide bond" evidence="9">
    <location>
        <begin position="558"/>
        <end position="573"/>
    </location>
</feature>
<dbReference type="InterPro" id="IPR036179">
    <property type="entry name" value="Ig-like_dom_sf"/>
</dbReference>
<keyword evidence="8 9" id="KW-1015">Disulfide bond</keyword>
<dbReference type="InterPro" id="IPR032675">
    <property type="entry name" value="LRR_dom_sf"/>
</dbReference>
<dbReference type="Pfam" id="PF13927">
    <property type="entry name" value="Ig_3"/>
    <property type="match status" value="1"/>
</dbReference>
<evidence type="ECO:0000256" key="10">
    <source>
        <dbReference type="SAM" id="MobiDB-lite"/>
    </source>
</evidence>
<feature type="disulfide bond" evidence="9">
    <location>
        <begin position="689"/>
        <end position="701"/>
    </location>
</feature>
<dbReference type="Gene3D" id="2.60.40.10">
    <property type="entry name" value="Immunoglobulins"/>
    <property type="match status" value="2"/>
</dbReference>
<feature type="domain" description="Ig-like" evidence="12">
    <location>
        <begin position="1006"/>
        <end position="1106"/>
    </location>
</feature>
<sequence length="1328" mass="148413">MRESLNLTHLTTPESSQHDFDHSNQTDERNKSETVYEVREDQCLRQTLITVSGQGGVILVSFSNISMPSTTPSDCTIRVVVPEGKYVQTTLDYSTDMDKVQITTSEDPDFTDVLTTFSFQARYLPLLMSGYNQIFFKIPVSQTSGELKLRFLANEEDLRMTLPIVRTSPTSGYVTTWGFDDNRRHPCYMNASRTIHVPLNHVIMVSFSYVDIHHEIKYTCKKAFIQIYEIENNTRSNSLRMEICFNSIAKTLVLNTSVEVRFYTIICLERGFKMIFSFHSVNETPARLSSGLWDCSVPHYSSFKQHLECNLEPECQGGEDEGPHCPFSSPECNGSVSVRNKCFTFLKSTGYLSWFSASRQCRNRGGNLANVKTKQERDALSTISQYQKSLSYNFIGLSTYDGTLPPQYKKVLVWSDGTVAYNTPLKVVSTYKISLNSLQTFCFMSDLYYTFDLVVHCAKDYQQNVYGKPMNTLCEFPVTSFVPQMSVLMPLINSDHATNNSLYVACADGHFTFDFLSCDKASHCGAQTFPLYCKTKSVVTAMFVCLDNSNTLPYSLVCDFRLDCSDGSDENFCTRDQTCAGFRCLNGQCINSDKFCDADLDCWDATDEKCSVFRLWEINGSNFVDLPAVIEFDQNNNLIYKALDVTDACPDTHFRCPPDGYCLPVYVRCNGVYDCPYHEDEDDCASYTCPGFYRCRASTVCVHVDHMCDGRPQCPQHDDELFCELSCPQGCVCQGLAFVCSVTFNTQTFPAMRYLDASGSGMSTSDMAPSIYLVWLSLAACDLQVLSNMSLPSLQTLDLSNNLLTWLDMSYFMKFENLQSSSPVRKPFAVLVHKLHVIVTTLVPLAALELEPSYVTGDTVSPRLSCRDTPTSCDCHHDVRTASVNIESSVGVLGNYPHYMKCSYSLAPGETLLNLDMYQIVNGVQTALGTLYDSGNPVWDGNTPSDIRRRSLLIRFDPTTLQLFYNDTVCSDEKNYTCSVAFRSAEGTRTRSSSTQVTIEASPGAPTMTAVPGYNITENTTVTFTCTGNVGKPPGQFQWYMYRGSTRENQTDQAATQSNTLATPSCTYTGRSSINITMTRMEQGIVMRCRVYHPTQGSNTNTDDCTNPNTGFCRNGERMLVFYPVSISLSPQTPAITVDQGSDYSLTCNAEGYPQPVLRWYKNSDPNYTLGTNSTLKLQNLTLSDSGVYVCIGSNNINGAQLNDSKQVEITIESTLHVVDMLPPVKVSNLNLDKQLMSTLVPGDEGVFAAQHVVTALCVVKFDDLGTLPVVGEQWPERRTRSAASLQRLKRYQKTKHELVLTSVIKRSSNDLNSGWGAIQDPIPPKLF</sequence>
<name>A0A2T7P196_POMCA</name>
<feature type="compositionally biased region" description="Basic and acidic residues" evidence="10">
    <location>
        <begin position="16"/>
        <end position="34"/>
    </location>
</feature>
<dbReference type="InterPro" id="IPR023415">
    <property type="entry name" value="LDLR_class-A_CS"/>
</dbReference>
<evidence type="ECO:0000256" key="9">
    <source>
        <dbReference type="PROSITE-ProRule" id="PRU00124"/>
    </source>
</evidence>
<dbReference type="InterPro" id="IPR013783">
    <property type="entry name" value="Ig-like_fold"/>
</dbReference>
<protein>
    <recommendedName>
        <fullName evidence="15">Ig-like domain-containing protein</fullName>
    </recommendedName>
</protein>
<feature type="disulfide bond" evidence="9">
    <location>
        <begin position="669"/>
        <end position="684"/>
    </location>
</feature>
<keyword evidence="14" id="KW-1185">Reference proteome</keyword>
<evidence type="ECO:0000256" key="3">
    <source>
        <dbReference type="ARBA" id="ARBA00022692"/>
    </source>
</evidence>
<dbReference type="PRINTS" id="PR00261">
    <property type="entry name" value="LDLRECEPTOR"/>
</dbReference>
<feature type="disulfide bond" evidence="9">
    <location>
        <begin position="708"/>
        <end position="723"/>
    </location>
</feature>
<dbReference type="InterPro" id="IPR003599">
    <property type="entry name" value="Ig_sub"/>
</dbReference>
<dbReference type="CDD" id="cd00037">
    <property type="entry name" value="CLECT"/>
    <property type="match status" value="1"/>
</dbReference>
<dbReference type="PANTHER" id="PTHR24270">
    <property type="entry name" value="LOW-DENSITY LIPOPROTEIN RECEPTOR-RELATED"/>
    <property type="match status" value="1"/>
</dbReference>
<dbReference type="PROSITE" id="PS50041">
    <property type="entry name" value="C_TYPE_LECTIN_2"/>
    <property type="match status" value="1"/>
</dbReference>
<keyword evidence="6" id="KW-1133">Transmembrane helix</keyword>
<evidence type="ECO:0000256" key="7">
    <source>
        <dbReference type="ARBA" id="ARBA00023136"/>
    </source>
</evidence>
<evidence type="ECO:0000256" key="6">
    <source>
        <dbReference type="ARBA" id="ARBA00022989"/>
    </source>
</evidence>
<dbReference type="GO" id="GO:0016192">
    <property type="term" value="P:vesicle-mediated transport"/>
    <property type="evidence" value="ECO:0007669"/>
    <property type="project" value="UniProtKB-ARBA"/>
</dbReference>
<dbReference type="SUPFAM" id="SSF52058">
    <property type="entry name" value="L domain-like"/>
    <property type="match status" value="1"/>
</dbReference>
<dbReference type="InterPro" id="IPR003598">
    <property type="entry name" value="Ig_sub2"/>
</dbReference>
<dbReference type="PANTHER" id="PTHR24270:SF8">
    <property type="entry name" value="LD11117P-RELATED"/>
    <property type="match status" value="1"/>
</dbReference>
<dbReference type="InterPro" id="IPR016186">
    <property type="entry name" value="C-type_lectin-like/link_sf"/>
</dbReference>
<dbReference type="PROSITE" id="PS51450">
    <property type="entry name" value="LRR"/>
    <property type="match status" value="1"/>
</dbReference>
<evidence type="ECO:0000256" key="2">
    <source>
        <dbReference type="ARBA" id="ARBA00004308"/>
    </source>
</evidence>
<reference evidence="13 14" key="1">
    <citation type="submission" date="2018-04" db="EMBL/GenBank/DDBJ databases">
        <title>The genome of golden apple snail Pomacea canaliculata provides insight into stress tolerance and invasive adaptation.</title>
        <authorList>
            <person name="Liu C."/>
            <person name="Liu B."/>
            <person name="Ren Y."/>
            <person name="Zhang Y."/>
            <person name="Wang H."/>
            <person name="Li S."/>
            <person name="Jiang F."/>
            <person name="Yin L."/>
            <person name="Zhang G."/>
            <person name="Qian W."/>
            <person name="Fan W."/>
        </authorList>
    </citation>
    <scope>NUCLEOTIDE SEQUENCE [LARGE SCALE GENOMIC DNA]</scope>
    <source>
        <strain evidence="13">SZHN2017</strain>
        <tissue evidence="13">Muscle</tissue>
    </source>
</reference>
<dbReference type="EMBL" id="PZQS01000007">
    <property type="protein sequence ID" value="PVD27176.1"/>
    <property type="molecule type" value="Genomic_DNA"/>
</dbReference>
<dbReference type="InterPro" id="IPR001611">
    <property type="entry name" value="Leu-rich_rpt"/>
</dbReference>
<comment type="subcellular location">
    <subcellularLocation>
        <location evidence="2">Endomembrane system</location>
    </subcellularLocation>
    <subcellularLocation>
        <location evidence="1">Membrane</location>
        <topology evidence="1">Single-pass membrane protein</topology>
    </subcellularLocation>
</comment>
<evidence type="ECO:0000256" key="1">
    <source>
        <dbReference type="ARBA" id="ARBA00004167"/>
    </source>
</evidence>
<dbReference type="PROSITE" id="PS50068">
    <property type="entry name" value="LDLRA_2"/>
    <property type="match status" value="4"/>
</dbReference>
<evidence type="ECO:0000259" key="12">
    <source>
        <dbReference type="PROSITE" id="PS50835"/>
    </source>
</evidence>
<evidence type="ECO:0008006" key="15">
    <source>
        <dbReference type="Google" id="ProtNLM"/>
    </source>
</evidence>
<evidence type="ECO:0000256" key="8">
    <source>
        <dbReference type="ARBA" id="ARBA00023157"/>
    </source>
</evidence>
<proteinExistence type="predicted"/>
<dbReference type="SMART" id="SM00192">
    <property type="entry name" value="LDLa"/>
    <property type="match status" value="4"/>
</dbReference>
<comment type="caution">
    <text evidence="13">The sequence shown here is derived from an EMBL/GenBank/DDBJ whole genome shotgun (WGS) entry which is preliminary data.</text>
</comment>
<dbReference type="CDD" id="cd00096">
    <property type="entry name" value="Ig"/>
    <property type="match status" value="1"/>
</dbReference>
<dbReference type="SUPFAM" id="SSF56436">
    <property type="entry name" value="C-type lectin-like"/>
    <property type="match status" value="1"/>
</dbReference>
<dbReference type="InterPro" id="IPR016187">
    <property type="entry name" value="CTDL_fold"/>
</dbReference>
<accession>A0A2T7P196</accession>
<keyword evidence="3" id="KW-0812">Transmembrane</keyword>
<evidence type="ECO:0000313" key="14">
    <source>
        <dbReference type="Proteomes" id="UP000245119"/>
    </source>
</evidence>
<keyword evidence="7" id="KW-0472">Membrane</keyword>
<dbReference type="SUPFAM" id="SSF57424">
    <property type="entry name" value="LDL receptor-like module"/>
    <property type="match status" value="4"/>
</dbReference>
<dbReference type="SMART" id="SM00034">
    <property type="entry name" value="CLECT"/>
    <property type="match status" value="1"/>
</dbReference>
<feature type="domain" description="C-type lectin" evidence="11">
    <location>
        <begin position="338"/>
        <end position="421"/>
    </location>
</feature>
<dbReference type="GO" id="GO:0005886">
    <property type="term" value="C:plasma membrane"/>
    <property type="evidence" value="ECO:0007669"/>
    <property type="project" value="TreeGrafter"/>
</dbReference>
<feature type="domain" description="Ig-like" evidence="12">
    <location>
        <begin position="1124"/>
        <end position="1209"/>
    </location>
</feature>
<dbReference type="InterPro" id="IPR036055">
    <property type="entry name" value="LDL_receptor-like_sf"/>
</dbReference>
<dbReference type="PROSITE" id="PS01209">
    <property type="entry name" value="LDLRA_1"/>
    <property type="match status" value="1"/>
</dbReference>
<dbReference type="GO" id="GO:0012505">
    <property type="term" value="C:endomembrane system"/>
    <property type="evidence" value="ECO:0007669"/>
    <property type="project" value="UniProtKB-SubCell"/>
</dbReference>
<gene>
    <name evidence="13" type="ORF">C0Q70_12330</name>
</gene>
<feature type="region of interest" description="Disordered" evidence="10">
    <location>
        <begin position="1"/>
        <end position="34"/>
    </location>
</feature>
<organism evidence="13 14">
    <name type="scientific">Pomacea canaliculata</name>
    <name type="common">Golden apple snail</name>
    <dbReference type="NCBI Taxonomy" id="400727"/>
    <lineage>
        <taxon>Eukaryota</taxon>
        <taxon>Metazoa</taxon>
        <taxon>Spiralia</taxon>
        <taxon>Lophotrochozoa</taxon>
        <taxon>Mollusca</taxon>
        <taxon>Gastropoda</taxon>
        <taxon>Caenogastropoda</taxon>
        <taxon>Architaenioglossa</taxon>
        <taxon>Ampullarioidea</taxon>
        <taxon>Ampullariidae</taxon>
        <taxon>Pomacea</taxon>
    </lineage>
</organism>
<dbReference type="CDD" id="cd00112">
    <property type="entry name" value="LDLa"/>
    <property type="match status" value="3"/>
</dbReference>
<dbReference type="OrthoDB" id="6077473at2759"/>
<dbReference type="Proteomes" id="UP000245119">
    <property type="component" value="Linkage Group LG7"/>
</dbReference>
<dbReference type="PROSITE" id="PS50835">
    <property type="entry name" value="IG_LIKE"/>
    <property type="match status" value="2"/>
</dbReference>
<evidence type="ECO:0000256" key="4">
    <source>
        <dbReference type="ARBA" id="ARBA00022729"/>
    </source>
</evidence>
<dbReference type="SMART" id="SM00408">
    <property type="entry name" value="IGc2"/>
    <property type="match status" value="1"/>
</dbReference>
<dbReference type="InterPro" id="IPR013162">
    <property type="entry name" value="CD80_C2-set"/>
</dbReference>
<evidence type="ECO:0000259" key="11">
    <source>
        <dbReference type="PROSITE" id="PS50041"/>
    </source>
</evidence>
<dbReference type="InterPro" id="IPR050685">
    <property type="entry name" value="LDLR"/>
</dbReference>
<keyword evidence="4" id="KW-0732">Signal</keyword>
<dbReference type="Gene3D" id="4.10.400.10">
    <property type="entry name" value="Low-density Lipoprotein Receptor"/>
    <property type="match status" value="3"/>
</dbReference>